<reference evidence="2 3" key="1">
    <citation type="submission" date="2020-09" db="EMBL/GenBank/DDBJ databases">
        <title>Dyella sp. 7MK23 isolated from forest soil.</title>
        <authorList>
            <person name="Fu J."/>
        </authorList>
    </citation>
    <scope>NUCLEOTIDE SEQUENCE [LARGE SCALE GENOMIC DNA]</scope>
    <source>
        <strain evidence="2 3">7MK23</strain>
    </source>
</reference>
<feature type="region of interest" description="Disordered" evidence="1">
    <location>
        <begin position="260"/>
        <end position="322"/>
    </location>
</feature>
<organism evidence="2 3">
    <name type="scientific">Dyella acidiphila</name>
    <dbReference type="NCBI Taxonomy" id="2775866"/>
    <lineage>
        <taxon>Bacteria</taxon>
        <taxon>Pseudomonadati</taxon>
        <taxon>Pseudomonadota</taxon>
        <taxon>Gammaproteobacteria</taxon>
        <taxon>Lysobacterales</taxon>
        <taxon>Rhodanobacteraceae</taxon>
        <taxon>Dyella</taxon>
    </lineage>
</organism>
<proteinExistence type="predicted"/>
<evidence type="ECO:0000313" key="3">
    <source>
        <dbReference type="Proteomes" id="UP000651010"/>
    </source>
</evidence>
<keyword evidence="3" id="KW-1185">Reference proteome</keyword>
<dbReference type="Proteomes" id="UP000651010">
    <property type="component" value="Unassembled WGS sequence"/>
</dbReference>
<feature type="compositionally biased region" description="Low complexity" evidence="1">
    <location>
        <begin position="272"/>
        <end position="293"/>
    </location>
</feature>
<accession>A0ABR9GAR1</accession>
<dbReference type="RefSeq" id="WP_192555971.1">
    <property type="nucleotide sequence ID" value="NZ_JACZZA010000007.1"/>
</dbReference>
<sequence>MPVTALTPVKQLKLDLSNYRTLHQPNERSAVEAIIATNPDWFWALAQSLLDDGYLPTENILVQKDGTGPRAGLTVKEGNRRISVLKLVHGLISTEGLSVPTNILTAIESISKEWKKANSSVPTAIYELSESDVVNRIRSLTHGKGEKAGRDKWTPVARARHNREENGASEPALDLLEKYLQKGKNRTEQQAQRWAGDFPITVLEEAMKKVAVRLGCTNSPELAKSYPRVKNRPELEEIIKDIGQQELGFEAIRKTDFASDYGIPQLPGQGTSGASSSGSTSSKSGSTSGSSGSASGGTGSKGDGTGATGTPGNGKGPKAVAMDDPRRVARTLRAFSPRGKNREKVVSLQEELRVLSLDKNPIAFCFLLRSMFEVSAKAYCIDHKADGLTVIGKDGRDRPLVDVLRDITKHLTNDKKDKEALKRLHGAMTELGRHDGILSVTSMNQLVHNPKFSLQVGDIVVLFGNIFPLLEEMN</sequence>
<comment type="caution">
    <text evidence="2">The sequence shown here is derived from an EMBL/GenBank/DDBJ whole genome shotgun (WGS) entry which is preliminary data.</text>
</comment>
<protein>
    <submittedName>
        <fullName evidence="2">Uncharacterized protein</fullName>
    </submittedName>
</protein>
<dbReference type="EMBL" id="JACZZA010000007">
    <property type="protein sequence ID" value="MBE1161110.1"/>
    <property type="molecule type" value="Genomic_DNA"/>
</dbReference>
<name>A0ABR9GAR1_9GAMM</name>
<evidence type="ECO:0000313" key="2">
    <source>
        <dbReference type="EMBL" id="MBE1161110.1"/>
    </source>
</evidence>
<gene>
    <name evidence="2" type="ORF">IGX34_11985</name>
</gene>
<feature type="compositionally biased region" description="Gly residues" evidence="1">
    <location>
        <begin position="294"/>
        <end position="315"/>
    </location>
</feature>
<evidence type="ECO:0000256" key="1">
    <source>
        <dbReference type="SAM" id="MobiDB-lite"/>
    </source>
</evidence>